<dbReference type="CDD" id="cd00085">
    <property type="entry name" value="HNHc"/>
    <property type="match status" value="1"/>
</dbReference>
<proteinExistence type="predicted"/>
<dbReference type="SMART" id="SM00507">
    <property type="entry name" value="HNHc"/>
    <property type="match status" value="1"/>
</dbReference>
<organism evidence="2">
    <name type="scientific">uncultured Gemmatimonadota bacterium</name>
    <dbReference type="NCBI Taxonomy" id="203437"/>
    <lineage>
        <taxon>Bacteria</taxon>
        <taxon>Pseudomonadati</taxon>
        <taxon>Gemmatimonadota</taxon>
        <taxon>environmental samples</taxon>
    </lineage>
</organism>
<dbReference type="PANTHER" id="PTHR33877:SF2">
    <property type="entry name" value="OS07G0170200 PROTEIN"/>
    <property type="match status" value="1"/>
</dbReference>
<gene>
    <name evidence="2" type="ORF">AVDCRST_MAG68-5135</name>
</gene>
<evidence type="ECO:0000259" key="1">
    <source>
        <dbReference type="SMART" id="SM00507"/>
    </source>
</evidence>
<dbReference type="InterPro" id="IPR029471">
    <property type="entry name" value="HNH_5"/>
</dbReference>
<protein>
    <recommendedName>
        <fullName evidence="1">HNH nuclease domain-containing protein</fullName>
    </recommendedName>
</protein>
<accession>A0A6J4MUW7</accession>
<dbReference type="Pfam" id="PF14279">
    <property type="entry name" value="HNH_5"/>
    <property type="match status" value="1"/>
</dbReference>
<dbReference type="AlphaFoldDB" id="A0A6J4MUW7"/>
<dbReference type="PANTHER" id="PTHR33877">
    <property type="entry name" value="SLL1193 PROTEIN"/>
    <property type="match status" value="1"/>
</dbReference>
<dbReference type="InterPro" id="IPR003615">
    <property type="entry name" value="HNH_nuc"/>
</dbReference>
<evidence type="ECO:0000313" key="2">
    <source>
        <dbReference type="EMBL" id="CAA9365184.1"/>
    </source>
</evidence>
<dbReference type="Gene3D" id="1.10.30.50">
    <property type="match status" value="1"/>
</dbReference>
<sequence>MAVSKRLRHEVMRRDNHTCKYCGATAPDVKLTIDHVTPVTLGGSDDPTNLVTACADCNAGKSATPPDAALVADVDRKAVEWSRAMQLAVEQRAAELATERASTEPFDHAWSCWTVAGEPVPRDANWRGSIQRFLAAGLTDEFFAAGIENTMGQTRIPASDKWRYFCGICWREVDTLQAMARQIATESAPGPAANDWDDVFEKLDPTAPFEVQPNGTEMAAENKYSVGAHPLFPAIEMCERYMQRLLEALGASRYVVDEAGHVLWDTMEVGYRAFMADEVDWAGSADERVTKAIDQAMAGFILRIKLAQPTWEPSNGS</sequence>
<dbReference type="EMBL" id="CADCTW010000217">
    <property type="protein sequence ID" value="CAA9365184.1"/>
    <property type="molecule type" value="Genomic_DNA"/>
</dbReference>
<reference evidence="2" key="1">
    <citation type="submission" date="2020-02" db="EMBL/GenBank/DDBJ databases">
        <authorList>
            <person name="Meier V. D."/>
        </authorList>
    </citation>
    <scope>NUCLEOTIDE SEQUENCE</scope>
    <source>
        <strain evidence="2">AVDCRST_MAG68</strain>
    </source>
</reference>
<feature type="domain" description="HNH nuclease" evidence="1">
    <location>
        <begin position="6"/>
        <end position="59"/>
    </location>
</feature>
<name>A0A6J4MUW7_9BACT</name>
<dbReference type="InterPro" id="IPR052892">
    <property type="entry name" value="NA-targeting_endonuclease"/>
</dbReference>